<keyword evidence="5" id="KW-0539">Nucleus</keyword>
<feature type="domain" description="CXC" evidence="10">
    <location>
        <begin position="566"/>
        <end position="665"/>
    </location>
</feature>
<reference evidence="11" key="1">
    <citation type="submission" date="2016-11" db="EMBL/GenBank/DDBJ databases">
        <title>The genome of Nicotiana attenuata.</title>
        <authorList>
            <person name="Xu S."/>
            <person name="Brockmoeller T."/>
            <person name="Gaquerel E."/>
            <person name="Navarro A."/>
            <person name="Kuhl H."/>
            <person name="Gase K."/>
            <person name="Ling Z."/>
            <person name="Zhou W."/>
            <person name="Kreitzer C."/>
            <person name="Stanke M."/>
            <person name="Tang H."/>
            <person name="Lyons E."/>
            <person name="Pandey P."/>
            <person name="Pandey S.P."/>
            <person name="Timmermann B."/>
            <person name="Baldwin I.T."/>
        </authorList>
    </citation>
    <scope>NUCLEOTIDE SEQUENCE [LARGE SCALE GENOMIC DNA]</scope>
    <source>
        <strain evidence="11">UT</strain>
    </source>
</reference>
<protein>
    <submittedName>
        <fullName evidence="11">Histone-lysine n-methyltransferase eza1</fullName>
    </submittedName>
</protein>
<evidence type="ECO:0000313" key="11">
    <source>
        <dbReference type="EMBL" id="OIT07977.1"/>
    </source>
</evidence>
<dbReference type="InterPro" id="IPR041355">
    <property type="entry name" value="Pre-SET_CXC"/>
</dbReference>
<dbReference type="PROSITE" id="PS50280">
    <property type="entry name" value="SET"/>
    <property type="match status" value="1"/>
</dbReference>
<dbReference type="GO" id="GO:0032259">
    <property type="term" value="P:methylation"/>
    <property type="evidence" value="ECO:0007669"/>
    <property type="project" value="UniProtKB-KW"/>
</dbReference>
<organism evidence="11 12">
    <name type="scientific">Nicotiana attenuata</name>
    <name type="common">Coyote tobacco</name>
    <dbReference type="NCBI Taxonomy" id="49451"/>
    <lineage>
        <taxon>Eukaryota</taxon>
        <taxon>Viridiplantae</taxon>
        <taxon>Streptophyta</taxon>
        <taxon>Embryophyta</taxon>
        <taxon>Tracheophyta</taxon>
        <taxon>Spermatophyta</taxon>
        <taxon>Magnoliopsida</taxon>
        <taxon>eudicotyledons</taxon>
        <taxon>Gunneridae</taxon>
        <taxon>Pentapetalae</taxon>
        <taxon>asterids</taxon>
        <taxon>lamiids</taxon>
        <taxon>Solanales</taxon>
        <taxon>Solanaceae</taxon>
        <taxon>Nicotianoideae</taxon>
        <taxon>Nicotianeae</taxon>
        <taxon>Nicotiana</taxon>
    </lineage>
</organism>
<feature type="compositionally biased region" description="Basic and acidic residues" evidence="8">
    <location>
        <begin position="1381"/>
        <end position="1391"/>
    </location>
</feature>
<dbReference type="Proteomes" id="UP000187609">
    <property type="component" value="Unassembled WGS sequence"/>
</dbReference>
<evidence type="ECO:0000259" key="10">
    <source>
        <dbReference type="PROSITE" id="PS51633"/>
    </source>
</evidence>
<name>A0A1J6JM48_NICAT</name>
<dbReference type="InterPro" id="IPR046341">
    <property type="entry name" value="SET_dom_sf"/>
</dbReference>
<evidence type="ECO:0000256" key="4">
    <source>
        <dbReference type="ARBA" id="ARBA00022691"/>
    </source>
</evidence>
<comment type="subcellular location">
    <subcellularLocation>
        <location evidence="1">Nucleus</location>
    </subcellularLocation>
</comment>
<dbReference type="InterPro" id="IPR001214">
    <property type="entry name" value="SET_dom"/>
</dbReference>
<dbReference type="Pfam" id="PF00078">
    <property type="entry name" value="RVT_1"/>
    <property type="match status" value="1"/>
</dbReference>
<dbReference type="PANTHER" id="PTHR45747">
    <property type="entry name" value="HISTONE-LYSINE N-METHYLTRANSFERASE E(Z)"/>
    <property type="match status" value="1"/>
</dbReference>
<dbReference type="InterPro" id="IPR045318">
    <property type="entry name" value="EZH1/2-like"/>
</dbReference>
<dbReference type="Pfam" id="PF00856">
    <property type="entry name" value="SET"/>
    <property type="match status" value="1"/>
</dbReference>
<sequence length="1404" mass="159118">MISSTSMSPESAAIATMSYGEHERDSLTYRLNQLKRQIQADRVLSVRDKHEENKRKLENHVSELLLLATSRRDTMNNSGTGKMLSLRIADPHCKVGGLLQGSGDREYANGEEVVSSTTAKLPVVEKIPPYTTWIFLDRNQRMAEDQSVAGRRRIYYDQHGSEALICSDSEEDIAEPEEEKRDFSEGEDKILWMASQEFGLSEEVLDILTHYVGGTSSEILEHCNLLVEKHQNTDSKSLKDSGKSGLGGNIFLDKSLTAALDSFDNLFCRRCLVFDCRLHGCSQIFIDASEKQCYSSDSEYDGKPCSDQCYLKVKGVTNQIKYSTADPPQQSEKTTSEVGGTSVATERAGDREEHTDSKMTHGASDSIYATLEKPDLVSDDQQDSSCKRRKLSLPTAVSVAAEDGYDSNETSIIAKDHVPQSQAPDQSGNNNGASLHKAGDNVRNEGEDTKMETVKQASYSKNIPEWRPLEKELYSKGIEIFGRNSCLIARNLLPGLKSCLEVSSYMDDGAPARRGGSASLFSEDNGKTDMDYMEPDMPTKSRFLRRRGRTRKLKYSSKSAGHPSMWRRIADGKNQSCIQYNPCGCQPVCGKNCPCLQNGTCCEKYCGCSKSCKNRFRGCHCAKSQCRSRQCPCFAAGRECDPDVCRNCWVSCGDGSLGEPPRQGEGQCGNMRLLLRQQQRILLSKSEIAGWGAFLKNPVNKNDYLGEYTGEIISHQEADRRGKIYDRANSSFLFDLNDQRERCWESRRVTLAGTKTTGGGMKWSKVKWKAKKAAYLKLVGSTCEVEGSASRERYKVAGKEAKLAVTEAKTAAFSRLYEELGAKGGEKKLFWLAKARERKARDLNQVRCIQDEDGRVLMGEAQIKRRWQTYFHKLLNEEGDKDIVLGELGHSESHCNFGYCRPIKVGEVVGAMHKMSRGRATGPDEIPVEFWRCVGRASLEWLTRLFNVNFRTKRMPDEWRWNTAVPLYKNKGDIQSCNNYRGIKLLIWERVVEARVRRTVSVSDNQFGFMPGRSTLEAIHLIRRLVEQYRDRKKDMHMVFIDLEKAYDKVPREIFWRFLEAKDVAVAYIRSIKDMYDGAKTRVRTVGGDSEHFPFVMRYTKYLRSAILVCSGDGRTDTPCSRRGAMTKTEYLKCKFSAEPREAGMDVRLGSQVISKKGSFKYLGSVIQGHGEIDKDVTHRIGMDEMEAGQVVWAECWPVKNSHTQKMKVAEMRMLRWMCGNTRMDKIRNEDIREKVGVAPIEYNMREARLRWFGHVQRSLDAPVRRCERLALVATRRGRGGPKKYWGEVIRRDMARLQISEDMALDRKLWRSSIKYVLDAYRKGDKLKFANHSSNPNCYAKVMLVAGDHRVGIFAKEHIEASDELFYDYRYGPDQAPIWARKPEGTKRDDLPAPQGRAKKHQSH</sequence>
<evidence type="ECO:0000256" key="5">
    <source>
        <dbReference type="ARBA" id="ARBA00023242"/>
    </source>
</evidence>
<evidence type="ECO:0000259" key="9">
    <source>
        <dbReference type="PROSITE" id="PS50280"/>
    </source>
</evidence>
<dbReference type="SMART" id="SM00317">
    <property type="entry name" value="SET"/>
    <property type="match status" value="1"/>
</dbReference>
<evidence type="ECO:0000256" key="2">
    <source>
        <dbReference type="ARBA" id="ARBA00022603"/>
    </source>
</evidence>
<evidence type="ECO:0000256" key="6">
    <source>
        <dbReference type="ARBA" id="ARBA00048568"/>
    </source>
</evidence>
<dbReference type="InterPro" id="IPR026489">
    <property type="entry name" value="CXC_dom"/>
</dbReference>
<dbReference type="Pfam" id="PF18264">
    <property type="entry name" value="preSET_CXC"/>
    <property type="match status" value="1"/>
</dbReference>
<feature type="region of interest" description="Disordered" evidence="8">
    <location>
        <begin position="1378"/>
        <end position="1404"/>
    </location>
</feature>
<feature type="compositionally biased region" description="Basic and acidic residues" evidence="8">
    <location>
        <begin position="347"/>
        <end position="359"/>
    </location>
</feature>
<feature type="domain" description="SET" evidence="9">
    <location>
        <begin position="1268"/>
        <end position="1370"/>
    </location>
</feature>
<dbReference type="InterPro" id="IPR033467">
    <property type="entry name" value="Tesmin/TSO1-like_CXC"/>
</dbReference>
<dbReference type="InterPro" id="IPR058609">
    <property type="entry name" value="HTH_CLF-like"/>
</dbReference>
<dbReference type="Gene3D" id="2.170.270.10">
    <property type="entry name" value="SET domain"/>
    <property type="match status" value="2"/>
</dbReference>
<feature type="region of interest" description="Disordered" evidence="8">
    <location>
        <begin position="322"/>
        <end position="393"/>
    </location>
</feature>
<dbReference type="Gramene" id="OIT07977">
    <property type="protein sequence ID" value="OIT07977"/>
    <property type="gene ID" value="A4A49_30039"/>
</dbReference>
<keyword evidence="3" id="KW-0808">Transferase</keyword>
<gene>
    <name evidence="11" type="primary">EZA1</name>
    <name evidence="11" type="ORF">A4A49_30039</name>
</gene>
<dbReference type="GO" id="GO:0031519">
    <property type="term" value="C:PcG protein complex"/>
    <property type="evidence" value="ECO:0007669"/>
    <property type="project" value="InterPro"/>
</dbReference>
<dbReference type="SMART" id="SM01114">
    <property type="entry name" value="CXC"/>
    <property type="match status" value="1"/>
</dbReference>
<proteinExistence type="predicted"/>
<keyword evidence="12" id="KW-1185">Reference proteome</keyword>
<dbReference type="STRING" id="49451.A0A1J6JM48"/>
<keyword evidence="4" id="KW-0949">S-adenosyl-L-methionine</keyword>
<dbReference type="Pfam" id="PF25996">
    <property type="entry name" value="HTH_CLF_N"/>
    <property type="match status" value="1"/>
</dbReference>
<dbReference type="GO" id="GO:0140951">
    <property type="term" value="F:histone H3K27 trimethyltransferase activity"/>
    <property type="evidence" value="ECO:0007669"/>
    <property type="project" value="UniProtKB-EC"/>
</dbReference>
<feature type="compositionally biased region" description="Polar residues" evidence="8">
    <location>
        <begin position="322"/>
        <end position="344"/>
    </location>
</feature>
<dbReference type="EMBL" id="MJEQ01037183">
    <property type="protein sequence ID" value="OIT07977.1"/>
    <property type="molecule type" value="Genomic_DNA"/>
</dbReference>
<dbReference type="GO" id="GO:0003682">
    <property type="term" value="F:chromatin binding"/>
    <property type="evidence" value="ECO:0007669"/>
    <property type="project" value="TreeGrafter"/>
</dbReference>
<dbReference type="GO" id="GO:0031507">
    <property type="term" value="P:heterochromatin formation"/>
    <property type="evidence" value="ECO:0007669"/>
    <property type="project" value="TreeGrafter"/>
</dbReference>
<dbReference type="PROSITE" id="PS51576">
    <property type="entry name" value="SAM_MT43_EZ"/>
    <property type="match status" value="1"/>
</dbReference>
<dbReference type="InterPro" id="IPR000477">
    <property type="entry name" value="RT_dom"/>
</dbReference>
<comment type="caution">
    <text evidence="11">The sequence shown here is derived from an EMBL/GenBank/DDBJ whole genome shotgun (WGS) entry which is preliminary data.</text>
</comment>
<dbReference type="SUPFAM" id="SSF82199">
    <property type="entry name" value="SET domain"/>
    <property type="match status" value="2"/>
</dbReference>
<feature type="compositionally biased region" description="Polar residues" evidence="8">
    <location>
        <begin position="419"/>
        <end position="433"/>
    </location>
</feature>
<feature type="compositionally biased region" description="Basic and acidic residues" evidence="8">
    <location>
        <begin position="437"/>
        <end position="453"/>
    </location>
</feature>
<feature type="region of interest" description="Disordered" evidence="8">
    <location>
        <begin position="419"/>
        <end position="456"/>
    </location>
</feature>
<evidence type="ECO:0000313" key="12">
    <source>
        <dbReference type="Proteomes" id="UP000187609"/>
    </source>
</evidence>
<keyword evidence="2" id="KW-0489">Methyltransferase</keyword>
<evidence type="ECO:0000256" key="7">
    <source>
        <dbReference type="SAM" id="Coils"/>
    </source>
</evidence>
<dbReference type="CDD" id="cd01650">
    <property type="entry name" value="RT_nLTR_like"/>
    <property type="match status" value="1"/>
</dbReference>
<dbReference type="InterPro" id="IPR025778">
    <property type="entry name" value="Hist-Lys_N-MeTrfase_plant"/>
</dbReference>
<evidence type="ECO:0000256" key="8">
    <source>
        <dbReference type="SAM" id="MobiDB-lite"/>
    </source>
</evidence>
<dbReference type="PANTHER" id="PTHR45747:SF14">
    <property type="entry name" value="HISTONE-LYSINE N-METHYLTRANSFERASE EZA1"/>
    <property type="match status" value="1"/>
</dbReference>
<evidence type="ECO:0000256" key="1">
    <source>
        <dbReference type="ARBA" id="ARBA00004123"/>
    </source>
</evidence>
<dbReference type="PROSITE" id="PS51633">
    <property type="entry name" value="CXC"/>
    <property type="match status" value="1"/>
</dbReference>
<accession>A0A1J6JM48</accession>
<comment type="catalytic activity">
    <reaction evidence="6">
        <text>L-lysyl(27)-[histone H3] + 3 S-adenosyl-L-methionine = N(6),N(6),N(6)-trimethyl-L-lysyl(27)-[histone H3] + 3 S-adenosyl-L-homocysteine + 3 H(+)</text>
        <dbReference type="Rhea" id="RHEA:60292"/>
        <dbReference type="Rhea" id="RHEA-COMP:15535"/>
        <dbReference type="Rhea" id="RHEA-COMP:15548"/>
        <dbReference type="ChEBI" id="CHEBI:15378"/>
        <dbReference type="ChEBI" id="CHEBI:29969"/>
        <dbReference type="ChEBI" id="CHEBI:57856"/>
        <dbReference type="ChEBI" id="CHEBI:59789"/>
        <dbReference type="ChEBI" id="CHEBI:61961"/>
        <dbReference type="EC" id="2.1.1.356"/>
    </reaction>
</comment>
<keyword evidence="7" id="KW-0175">Coiled coil</keyword>
<evidence type="ECO:0000256" key="3">
    <source>
        <dbReference type="ARBA" id="ARBA00022679"/>
    </source>
</evidence>
<feature type="coiled-coil region" evidence="7">
    <location>
        <begin position="40"/>
        <end position="67"/>
    </location>
</feature>